<organism evidence="1 2">
    <name type="scientific">Opisthorchis viverrini</name>
    <name type="common">Southeast Asian liver fluke</name>
    <dbReference type="NCBI Taxonomy" id="6198"/>
    <lineage>
        <taxon>Eukaryota</taxon>
        <taxon>Metazoa</taxon>
        <taxon>Spiralia</taxon>
        <taxon>Lophotrochozoa</taxon>
        <taxon>Platyhelminthes</taxon>
        <taxon>Trematoda</taxon>
        <taxon>Digenea</taxon>
        <taxon>Opisthorchiida</taxon>
        <taxon>Opisthorchiata</taxon>
        <taxon>Opisthorchiidae</taxon>
        <taxon>Opisthorchis</taxon>
    </lineage>
</organism>
<dbReference type="GeneID" id="20318534"/>
<dbReference type="EMBL" id="KL596689">
    <property type="protein sequence ID" value="KER28883.1"/>
    <property type="molecule type" value="Genomic_DNA"/>
</dbReference>
<accession>A0A074ZNA5</accession>
<protein>
    <submittedName>
        <fullName evidence="1">Uncharacterized protein</fullName>
    </submittedName>
</protein>
<sequence length="120" mass="13707">MLISPRLVLETHAVPAAMSYSYSWEVKEYMDQTNEKNPSDEYFKSDIVDKDPFECHFSEDVVPFRGGGLGDRHSDRLSKTRKERLRISSVPEAPTKIARALFLSAIRDRANPKTHLVDPV</sequence>
<keyword evidence="2" id="KW-1185">Reference proteome</keyword>
<proteinExistence type="predicted"/>
<reference evidence="1 2" key="1">
    <citation type="submission" date="2013-11" db="EMBL/GenBank/DDBJ databases">
        <title>Opisthorchis viverrini - life in the bile duct.</title>
        <authorList>
            <person name="Young N.D."/>
            <person name="Nagarajan N."/>
            <person name="Lin S.J."/>
            <person name="Korhonen P.K."/>
            <person name="Jex A.R."/>
            <person name="Hall R.S."/>
            <person name="Safavi-Hemami H."/>
            <person name="Kaewkong W."/>
            <person name="Bertrand D."/>
            <person name="Gao S."/>
            <person name="Seet Q."/>
            <person name="Wongkham S."/>
            <person name="Teh B.T."/>
            <person name="Wongkham C."/>
            <person name="Intapan P.M."/>
            <person name="Maleewong W."/>
            <person name="Yang X."/>
            <person name="Hu M."/>
            <person name="Wang Z."/>
            <person name="Hofmann A."/>
            <person name="Sternberg P.W."/>
            <person name="Tan P."/>
            <person name="Wang J."/>
            <person name="Gasser R.B."/>
        </authorList>
    </citation>
    <scope>NUCLEOTIDE SEQUENCE [LARGE SCALE GENOMIC DNA]</scope>
</reference>
<gene>
    <name evidence="1" type="ORF">T265_04352</name>
</gene>
<evidence type="ECO:0000313" key="1">
    <source>
        <dbReference type="EMBL" id="KER28883.1"/>
    </source>
</evidence>
<dbReference type="Proteomes" id="UP000054324">
    <property type="component" value="Unassembled WGS sequence"/>
</dbReference>
<dbReference type="AlphaFoldDB" id="A0A074ZNA5"/>
<evidence type="ECO:0000313" key="2">
    <source>
        <dbReference type="Proteomes" id="UP000054324"/>
    </source>
</evidence>
<dbReference type="CTD" id="20318534"/>
<dbReference type="RefSeq" id="XP_009167337.1">
    <property type="nucleotide sequence ID" value="XM_009169073.1"/>
</dbReference>
<name>A0A074ZNA5_OPIVI</name>
<dbReference type="KEGG" id="ovi:T265_04352"/>